<evidence type="ECO:0000256" key="1">
    <source>
        <dbReference type="ARBA" id="ARBA00023239"/>
    </source>
</evidence>
<dbReference type="STRING" id="1125876.SAMN05443292_0247"/>
<dbReference type="AlphaFoldDB" id="A0A1I3D418"/>
<dbReference type="GO" id="GO:0071555">
    <property type="term" value="P:cell wall organization"/>
    <property type="evidence" value="ECO:0007669"/>
    <property type="project" value="UniProtKB-KW"/>
</dbReference>
<evidence type="ECO:0000313" key="6">
    <source>
        <dbReference type="EMBL" id="SFH81462.1"/>
    </source>
</evidence>
<evidence type="ECO:0000259" key="5">
    <source>
        <dbReference type="Pfam" id="PF03330"/>
    </source>
</evidence>
<keyword evidence="6" id="KW-0449">Lipoprotein</keyword>
<dbReference type="PANTHER" id="PTHR34183">
    <property type="entry name" value="ENDOLYTIC PEPTIDOGLYCAN TRANSGLYCOSYLASE RLPA"/>
    <property type="match status" value="1"/>
</dbReference>
<dbReference type="InterPro" id="IPR036908">
    <property type="entry name" value="RlpA-like_sf"/>
</dbReference>
<dbReference type="Pfam" id="PF03330">
    <property type="entry name" value="DPBB_1"/>
    <property type="match status" value="1"/>
</dbReference>
<dbReference type="RefSeq" id="WP_090078354.1">
    <property type="nucleotide sequence ID" value="NZ_FOQT01000001.1"/>
</dbReference>
<evidence type="ECO:0000256" key="3">
    <source>
        <dbReference type="HAMAP-Rule" id="MF_02071"/>
    </source>
</evidence>
<dbReference type="NCBIfam" id="TIGR00413">
    <property type="entry name" value="rlpA"/>
    <property type="match status" value="1"/>
</dbReference>
<dbReference type="InterPro" id="IPR012997">
    <property type="entry name" value="RplA"/>
</dbReference>
<gene>
    <name evidence="3" type="primary">rlpA</name>
    <name evidence="6" type="ORF">SAMN05443292_0247</name>
</gene>
<dbReference type="CDD" id="cd22268">
    <property type="entry name" value="DPBB_RlpA-like"/>
    <property type="match status" value="1"/>
</dbReference>
<evidence type="ECO:0000256" key="2">
    <source>
        <dbReference type="ARBA" id="ARBA00023316"/>
    </source>
</evidence>
<dbReference type="Proteomes" id="UP000198931">
    <property type="component" value="Unassembled WGS sequence"/>
</dbReference>
<evidence type="ECO:0000256" key="4">
    <source>
        <dbReference type="RuleBase" id="RU003495"/>
    </source>
</evidence>
<sequence length="124" mass="13714">MEKRLILIAIMIISVFGIYSFKSGANLDSVKTSFASYYHSKFNGKKTASGEIFSNTKMTAANKSLPFGTLVKVTNLRTNKSVVVKINDRGPYHTSRAIDLSKAAFDEIGNLDRGIMPIEYEVVN</sequence>
<dbReference type="SUPFAM" id="SSF50685">
    <property type="entry name" value="Barwin-like endoglucanases"/>
    <property type="match status" value="1"/>
</dbReference>
<comment type="similarity">
    <text evidence="3 4">Belongs to the RlpA family.</text>
</comment>
<feature type="domain" description="RlpA-like protein double-psi beta-barrel" evidence="5">
    <location>
        <begin position="35"/>
        <end position="120"/>
    </location>
</feature>
<dbReference type="HAMAP" id="MF_02071">
    <property type="entry name" value="RlpA"/>
    <property type="match status" value="1"/>
</dbReference>
<comment type="function">
    <text evidence="3">Lytic transglycosylase with a strong preference for naked glycan strands that lack stem peptides.</text>
</comment>
<dbReference type="EMBL" id="FOQT01000001">
    <property type="protein sequence ID" value="SFH81462.1"/>
    <property type="molecule type" value="Genomic_DNA"/>
</dbReference>
<dbReference type="OrthoDB" id="9779128at2"/>
<dbReference type="EC" id="4.2.2.-" evidence="3"/>
<keyword evidence="2 3" id="KW-0961">Cell wall biogenesis/degradation</keyword>
<protein>
    <recommendedName>
        <fullName evidence="3">Probable endolytic peptidoglycan transglycosylase RlpA</fullName>
        <ecNumber evidence="3">4.2.2.-</ecNumber>
    </recommendedName>
</protein>
<dbReference type="PANTHER" id="PTHR34183:SF8">
    <property type="entry name" value="ENDOLYTIC PEPTIDOGLYCAN TRANSGLYCOSYLASE RLPA-RELATED"/>
    <property type="match status" value="1"/>
</dbReference>
<organism evidence="6 7">
    <name type="scientific">Halpernia frigidisoli</name>
    <dbReference type="NCBI Taxonomy" id="1125876"/>
    <lineage>
        <taxon>Bacteria</taxon>
        <taxon>Pseudomonadati</taxon>
        <taxon>Bacteroidota</taxon>
        <taxon>Flavobacteriia</taxon>
        <taxon>Flavobacteriales</taxon>
        <taxon>Weeksellaceae</taxon>
        <taxon>Chryseobacterium group</taxon>
        <taxon>Halpernia</taxon>
    </lineage>
</organism>
<dbReference type="InterPro" id="IPR009009">
    <property type="entry name" value="RlpA-like_DPBB"/>
</dbReference>
<keyword evidence="1 3" id="KW-0456">Lyase</keyword>
<keyword evidence="7" id="KW-1185">Reference proteome</keyword>
<accession>A0A1I3D418</accession>
<proteinExistence type="inferred from homology"/>
<reference evidence="6 7" key="1">
    <citation type="submission" date="2016-10" db="EMBL/GenBank/DDBJ databases">
        <authorList>
            <person name="de Groot N.N."/>
        </authorList>
    </citation>
    <scope>NUCLEOTIDE SEQUENCE [LARGE SCALE GENOMIC DNA]</scope>
    <source>
        <strain evidence="6 7">DSM 26000</strain>
    </source>
</reference>
<dbReference type="GO" id="GO:0008932">
    <property type="term" value="F:lytic endotransglycosylase activity"/>
    <property type="evidence" value="ECO:0007669"/>
    <property type="project" value="UniProtKB-UniRule"/>
</dbReference>
<dbReference type="InterPro" id="IPR034718">
    <property type="entry name" value="RlpA"/>
</dbReference>
<dbReference type="Gene3D" id="2.40.40.10">
    <property type="entry name" value="RlpA-like domain"/>
    <property type="match status" value="1"/>
</dbReference>
<name>A0A1I3D418_9FLAO</name>
<dbReference type="GO" id="GO:0000270">
    <property type="term" value="P:peptidoglycan metabolic process"/>
    <property type="evidence" value="ECO:0007669"/>
    <property type="project" value="UniProtKB-UniRule"/>
</dbReference>
<evidence type="ECO:0000313" key="7">
    <source>
        <dbReference type="Proteomes" id="UP000198931"/>
    </source>
</evidence>